<dbReference type="Proteomes" id="UP000195880">
    <property type="component" value="Plasmid pMDJK44.2"/>
</dbReference>
<protein>
    <submittedName>
        <fullName evidence="1">Uncharacterized protein</fullName>
    </submittedName>
</protein>
<dbReference type="OrthoDB" id="4304772at2"/>
<reference evidence="1 2" key="1">
    <citation type="submission" date="2017-10" db="EMBL/GenBank/DDBJ databases">
        <title>Streptomyces alboflavus Genome sequencing and assembly.</title>
        <authorList>
            <person name="Wang Y."/>
            <person name="Du B."/>
            <person name="Ding Y."/>
            <person name="Liu H."/>
            <person name="Hou Q."/>
            <person name="Liu K."/>
            <person name="Wang C."/>
            <person name="Yao L."/>
        </authorList>
    </citation>
    <scope>NUCLEOTIDE SEQUENCE [LARGE SCALE GENOMIC DNA]</scope>
    <source>
        <strain evidence="1 2">MDJK44</strain>
        <plasmid evidence="2">Plasmid pmdjk44.2</plasmid>
    </source>
</reference>
<keyword evidence="1" id="KW-0614">Plasmid</keyword>
<proteinExistence type="predicted"/>
<gene>
    <name evidence="1" type="ORF">SMD44_p20052</name>
</gene>
<sequence>MTDRFHQPPRYQPRGWGDELRRRLHNAGMSAWELADLLGVHEHDVTMDALPNQPLHVVLELARRLDLHPADLTPYAEAVYQLPRYRDTQTPPEGPGADADAAAVLNALAHAGCPLTADYLAESLCWTYDRTADALAHAWARPELGGPYALRRAAPHHFTLSPRNDVLTDEQMTWLHPADHNLAWRKSRRPLERDVLADLDAVVLFHAHHAGSVSPHDRDSPEWAAAIAGLIDSGLLVRTEGDAAVLTDDVAYCLRLLDSDETPIY</sequence>
<evidence type="ECO:0000313" key="1">
    <source>
        <dbReference type="EMBL" id="ATM24835.1"/>
    </source>
</evidence>
<geneLocation type="plasmid" evidence="2">
    <name>pmdjk44.2</name>
</geneLocation>
<dbReference type="EMBL" id="CP023977">
    <property type="protein sequence ID" value="ATM24835.1"/>
    <property type="molecule type" value="Genomic_DNA"/>
</dbReference>
<keyword evidence="2" id="KW-1185">Reference proteome</keyword>
<dbReference type="RefSeq" id="WP_100112641.1">
    <property type="nucleotide sequence ID" value="NZ_CP023977.1"/>
</dbReference>
<organism evidence="1 2">
    <name type="scientific">Streptomyces alboflavus</name>
    <dbReference type="NCBI Taxonomy" id="67267"/>
    <lineage>
        <taxon>Bacteria</taxon>
        <taxon>Bacillati</taxon>
        <taxon>Actinomycetota</taxon>
        <taxon>Actinomycetes</taxon>
        <taxon>Kitasatosporales</taxon>
        <taxon>Streptomycetaceae</taxon>
        <taxon>Streptomyces</taxon>
    </lineage>
</organism>
<dbReference type="KEGG" id="salf:SMD44_p20052"/>
<name>A0A291W3Y4_9ACTN</name>
<evidence type="ECO:0000313" key="2">
    <source>
        <dbReference type="Proteomes" id="UP000195880"/>
    </source>
</evidence>
<accession>A0A291W3Y4</accession>
<dbReference type="AlphaFoldDB" id="A0A291W3Y4"/>